<feature type="compositionally biased region" description="Basic and acidic residues" evidence="8">
    <location>
        <begin position="72"/>
        <end position="110"/>
    </location>
</feature>
<evidence type="ECO:0000256" key="5">
    <source>
        <dbReference type="ARBA" id="ARBA00022833"/>
    </source>
</evidence>
<keyword evidence="5" id="KW-0862">Zinc</keyword>
<keyword evidence="3" id="KW-0677">Repeat</keyword>
<name>A0A2G9R430_AQUCT</name>
<keyword evidence="2" id="KW-0479">Metal-binding</keyword>
<dbReference type="SMART" id="SM00355">
    <property type="entry name" value="ZnF_C2H2"/>
    <property type="match status" value="3"/>
</dbReference>
<dbReference type="EMBL" id="KV974015">
    <property type="protein sequence ID" value="PIO22619.1"/>
    <property type="molecule type" value="Genomic_DNA"/>
</dbReference>
<dbReference type="FunFam" id="3.30.160.60:FF:001684">
    <property type="entry name" value="zinc finger protein 33B-like"/>
    <property type="match status" value="1"/>
</dbReference>
<dbReference type="PROSITE" id="PS50157">
    <property type="entry name" value="ZINC_FINGER_C2H2_2"/>
    <property type="match status" value="3"/>
</dbReference>
<feature type="domain" description="C2H2-type" evidence="9">
    <location>
        <begin position="173"/>
        <end position="200"/>
    </location>
</feature>
<accession>A0A2G9R430</accession>
<feature type="domain" description="C2H2-type" evidence="9">
    <location>
        <begin position="145"/>
        <end position="172"/>
    </location>
</feature>
<dbReference type="PANTHER" id="PTHR14196:SF12">
    <property type="entry name" value="ZINC FINGER PROTEIN 208-LIKE"/>
    <property type="match status" value="1"/>
</dbReference>
<proteinExistence type="predicted"/>
<dbReference type="GO" id="GO:0005634">
    <property type="term" value="C:nucleus"/>
    <property type="evidence" value="ECO:0007669"/>
    <property type="project" value="UniProtKB-SubCell"/>
</dbReference>
<sequence>MMENQPPLTSPDGSSNGNPPGRYPRPLYSQDSTQEDQTIPHHHQIKEWKDIKPEIKEEEEEERLVSGDQQSMEEREMIMESKQEESSLHMDPTDDHNVRNMSEESSDKSHSRTLRSHSRNTLIDPSIPEESSSGQEGDHTEETSLSCSVCGKLFTKKRELLRHKKCHTAERPYSCSECEKCFTTKQRLLTHQKSHTGERPYSCSECGKCFIHKNHLSRHQKIHTGVRPHSCSEVREMFH</sequence>
<dbReference type="GO" id="GO:0008270">
    <property type="term" value="F:zinc ion binding"/>
    <property type="evidence" value="ECO:0007669"/>
    <property type="project" value="UniProtKB-KW"/>
</dbReference>
<keyword evidence="4 7" id="KW-0863">Zinc-finger</keyword>
<feature type="compositionally biased region" description="Basic and acidic residues" evidence="8">
    <location>
        <begin position="45"/>
        <end position="55"/>
    </location>
</feature>
<evidence type="ECO:0000256" key="6">
    <source>
        <dbReference type="ARBA" id="ARBA00023242"/>
    </source>
</evidence>
<dbReference type="PANTHER" id="PTHR14196">
    <property type="entry name" value="ODD-SKIPPED - RELATED"/>
    <property type="match status" value="1"/>
</dbReference>
<evidence type="ECO:0000256" key="4">
    <source>
        <dbReference type="ARBA" id="ARBA00022771"/>
    </source>
</evidence>
<dbReference type="Proteomes" id="UP000228934">
    <property type="component" value="Unassembled WGS sequence"/>
</dbReference>
<evidence type="ECO:0000256" key="3">
    <source>
        <dbReference type="ARBA" id="ARBA00022737"/>
    </source>
</evidence>
<protein>
    <recommendedName>
        <fullName evidence="9">C2H2-type domain-containing protein</fullName>
    </recommendedName>
</protein>
<comment type="subcellular location">
    <subcellularLocation>
        <location evidence="1">Nucleus</location>
    </subcellularLocation>
</comment>
<gene>
    <name evidence="10" type="ORF">AB205_0073750</name>
</gene>
<evidence type="ECO:0000256" key="7">
    <source>
        <dbReference type="PROSITE-ProRule" id="PRU00042"/>
    </source>
</evidence>
<dbReference type="PROSITE" id="PS00028">
    <property type="entry name" value="ZINC_FINGER_C2H2_1"/>
    <property type="match status" value="3"/>
</dbReference>
<organism evidence="10 11">
    <name type="scientific">Aquarana catesbeiana</name>
    <name type="common">American bullfrog</name>
    <name type="synonym">Rana catesbeiana</name>
    <dbReference type="NCBI Taxonomy" id="8400"/>
    <lineage>
        <taxon>Eukaryota</taxon>
        <taxon>Metazoa</taxon>
        <taxon>Chordata</taxon>
        <taxon>Craniata</taxon>
        <taxon>Vertebrata</taxon>
        <taxon>Euteleostomi</taxon>
        <taxon>Amphibia</taxon>
        <taxon>Batrachia</taxon>
        <taxon>Anura</taxon>
        <taxon>Neobatrachia</taxon>
        <taxon>Ranoidea</taxon>
        <taxon>Ranidae</taxon>
        <taxon>Aquarana</taxon>
    </lineage>
</organism>
<dbReference type="InterPro" id="IPR036236">
    <property type="entry name" value="Znf_C2H2_sf"/>
</dbReference>
<dbReference type="OrthoDB" id="6077919at2759"/>
<evidence type="ECO:0000256" key="1">
    <source>
        <dbReference type="ARBA" id="ARBA00004123"/>
    </source>
</evidence>
<dbReference type="FunFam" id="3.30.160.60:FF:002343">
    <property type="entry name" value="Zinc finger protein 33A"/>
    <property type="match status" value="1"/>
</dbReference>
<evidence type="ECO:0000259" key="9">
    <source>
        <dbReference type="PROSITE" id="PS50157"/>
    </source>
</evidence>
<feature type="region of interest" description="Disordered" evidence="8">
    <location>
        <begin position="1"/>
        <end position="141"/>
    </location>
</feature>
<dbReference type="GO" id="GO:0000981">
    <property type="term" value="F:DNA-binding transcription factor activity, RNA polymerase II-specific"/>
    <property type="evidence" value="ECO:0007669"/>
    <property type="project" value="TreeGrafter"/>
</dbReference>
<feature type="compositionally biased region" description="Polar residues" evidence="8">
    <location>
        <begin position="119"/>
        <end position="135"/>
    </location>
</feature>
<dbReference type="AlphaFoldDB" id="A0A2G9R430"/>
<keyword evidence="11" id="KW-1185">Reference proteome</keyword>
<dbReference type="Gene3D" id="3.30.160.60">
    <property type="entry name" value="Classic Zinc Finger"/>
    <property type="match status" value="3"/>
</dbReference>
<feature type="domain" description="C2H2-type" evidence="9">
    <location>
        <begin position="201"/>
        <end position="228"/>
    </location>
</feature>
<dbReference type="Pfam" id="PF00096">
    <property type="entry name" value="zf-C2H2"/>
    <property type="match status" value="2"/>
</dbReference>
<dbReference type="SUPFAM" id="SSF57667">
    <property type="entry name" value="beta-beta-alpha zinc fingers"/>
    <property type="match status" value="2"/>
</dbReference>
<keyword evidence="6" id="KW-0539">Nucleus</keyword>
<dbReference type="FunFam" id="3.30.160.60:FF:000744">
    <property type="entry name" value="zinc finger E-box-binding homeobox 1"/>
    <property type="match status" value="1"/>
</dbReference>
<dbReference type="GO" id="GO:0000977">
    <property type="term" value="F:RNA polymerase II transcription regulatory region sequence-specific DNA binding"/>
    <property type="evidence" value="ECO:0007669"/>
    <property type="project" value="TreeGrafter"/>
</dbReference>
<evidence type="ECO:0000256" key="8">
    <source>
        <dbReference type="SAM" id="MobiDB-lite"/>
    </source>
</evidence>
<dbReference type="InterPro" id="IPR050717">
    <property type="entry name" value="C2H2-ZF_Transcription_Reg"/>
</dbReference>
<evidence type="ECO:0000313" key="11">
    <source>
        <dbReference type="Proteomes" id="UP000228934"/>
    </source>
</evidence>
<dbReference type="InterPro" id="IPR013087">
    <property type="entry name" value="Znf_C2H2_type"/>
</dbReference>
<evidence type="ECO:0000313" key="10">
    <source>
        <dbReference type="EMBL" id="PIO22619.1"/>
    </source>
</evidence>
<reference evidence="11" key="1">
    <citation type="journal article" date="2017" name="Nat. Commun.">
        <title>The North American bullfrog draft genome provides insight into hormonal regulation of long noncoding RNA.</title>
        <authorList>
            <person name="Hammond S.A."/>
            <person name="Warren R.L."/>
            <person name="Vandervalk B.P."/>
            <person name="Kucuk E."/>
            <person name="Khan H."/>
            <person name="Gibb E.A."/>
            <person name="Pandoh P."/>
            <person name="Kirk H."/>
            <person name="Zhao Y."/>
            <person name="Jones M."/>
            <person name="Mungall A.J."/>
            <person name="Coope R."/>
            <person name="Pleasance S."/>
            <person name="Moore R.A."/>
            <person name="Holt R.A."/>
            <person name="Round J.M."/>
            <person name="Ohora S."/>
            <person name="Walle B.V."/>
            <person name="Veldhoen N."/>
            <person name="Helbing C.C."/>
            <person name="Birol I."/>
        </authorList>
    </citation>
    <scope>NUCLEOTIDE SEQUENCE [LARGE SCALE GENOMIC DNA]</scope>
</reference>
<evidence type="ECO:0000256" key="2">
    <source>
        <dbReference type="ARBA" id="ARBA00022723"/>
    </source>
</evidence>